<gene>
    <name evidence="2" type="ORF">CQA66_07790</name>
</gene>
<organism evidence="2 3">
    <name type="scientific">Helicobacter aurati</name>
    <dbReference type="NCBI Taxonomy" id="137778"/>
    <lineage>
        <taxon>Bacteria</taxon>
        <taxon>Pseudomonadati</taxon>
        <taxon>Campylobacterota</taxon>
        <taxon>Epsilonproteobacteria</taxon>
        <taxon>Campylobacterales</taxon>
        <taxon>Helicobacteraceae</taxon>
        <taxon>Helicobacter</taxon>
    </lineage>
</organism>
<comment type="caution">
    <text evidence="2">The sequence shown here is derived from an EMBL/GenBank/DDBJ whole genome shotgun (WGS) entry which is preliminary data.</text>
</comment>
<accession>A0A3D8IZN0</accession>
<dbReference type="RefSeq" id="WP_104762286.1">
    <property type="nucleotide sequence ID" value="NZ_FZPM01000003.1"/>
</dbReference>
<dbReference type="PROSITE" id="PS51257">
    <property type="entry name" value="PROKAR_LIPOPROTEIN"/>
    <property type="match status" value="1"/>
</dbReference>
<feature type="compositionally biased region" description="Polar residues" evidence="1">
    <location>
        <begin position="29"/>
        <end position="62"/>
    </location>
</feature>
<dbReference type="Proteomes" id="UP000256424">
    <property type="component" value="Unassembled WGS sequence"/>
</dbReference>
<evidence type="ECO:0000313" key="2">
    <source>
        <dbReference type="EMBL" id="RDU70732.1"/>
    </source>
</evidence>
<keyword evidence="3" id="KW-1185">Reference proteome</keyword>
<evidence type="ECO:0000256" key="1">
    <source>
        <dbReference type="SAM" id="MobiDB-lite"/>
    </source>
</evidence>
<sequence>MKKLFILTLLTGLVSLFIGCGDDKKESKPQNVAPASTQQTESATENSLPKVQESNTEQQSTESKVEEDSSSQHDHSQHDEGHADSNTATTENNENK</sequence>
<feature type="compositionally biased region" description="Polar residues" evidence="1">
    <location>
        <begin position="84"/>
        <end position="96"/>
    </location>
</feature>
<name>A0A3D8IZN0_9HELI</name>
<evidence type="ECO:0008006" key="4">
    <source>
        <dbReference type="Google" id="ProtNLM"/>
    </source>
</evidence>
<dbReference type="EMBL" id="NXLW01000017">
    <property type="protein sequence ID" value="RDU70732.1"/>
    <property type="molecule type" value="Genomic_DNA"/>
</dbReference>
<feature type="region of interest" description="Disordered" evidence="1">
    <location>
        <begin position="20"/>
        <end position="96"/>
    </location>
</feature>
<proteinExistence type="predicted"/>
<reference evidence="2 3" key="1">
    <citation type="submission" date="2018-04" db="EMBL/GenBank/DDBJ databases">
        <title>Novel Campyloabacter and Helicobacter Species and Strains.</title>
        <authorList>
            <person name="Mannion A.J."/>
            <person name="Shen Z."/>
            <person name="Fox J.G."/>
        </authorList>
    </citation>
    <scope>NUCLEOTIDE SEQUENCE [LARGE SCALE GENOMIC DNA]</scope>
    <source>
        <strain evidence="2 3">MIT 97-5075</strain>
    </source>
</reference>
<evidence type="ECO:0000313" key="3">
    <source>
        <dbReference type="Proteomes" id="UP000256424"/>
    </source>
</evidence>
<protein>
    <recommendedName>
        <fullName evidence="4">Lipoprotein</fullName>
    </recommendedName>
</protein>
<dbReference type="AlphaFoldDB" id="A0A3D8IZN0"/>
<feature type="compositionally biased region" description="Basic and acidic residues" evidence="1">
    <location>
        <begin position="63"/>
        <end position="83"/>
    </location>
</feature>